<dbReference type="RefSeq" id="WP_147293508.1">
    <property type="nucleotide sequence ID" value="NZ_JBHLZC010000001.1"/>
</dbReference>
<dbReference type="AlphaFoldDB" id="A0A381ECX5"/>
<proteinExistence type="predicted"/>
<protein>
    <submittedName>
        <fullName evidence="1">Uncharacterized protein</fullName>
    </submittedName>
</protein>
<sequence length="179" mass="20967">METINLKLAPTLGVGYDWIVFLDDIEKIMTRLGIPIDKRGSDNFSFNNFKYRKFKLGSKFDKCYKSIFEEITLVECAEDEEREPFKMRFRDGRLIEIFLGEGWEGEIFGIRIGQFVSEQRPGIELVFDTDYDEFVVHDASQEEVFGIAVWPKMGIYSSIDELIIEKVKLYGHDDGYWDQ</sequence>
<evidence type="ECO:0000313" key="2">
    <source>
        <dbReference type="Proteomes" id="UP000254572"/>
    </source>
</evidence>
<evidence type="ECO:0000313" key="1">
    <source>
        <dbReference type="EMBL" id="SUX24812.1"/>
    </source>
</evidence>
<gene>
    <name evidence="1" type="ORF">NCTC13294_02075</name>
</gene>
<accession>A0A381ECX5</accession>
<reference evidence="1 2" key="1">
    <citation type="submission" date="2018-06" db="EMBL/GenBank/DDBJ databases">
        <authorList>
            <consortium name="Pathogen Informatics"/>
            <person name="Doyle S."/>
        </authorList>
    </citation>
    <scope>NUCLEOTIDE SEQUENCE [LARGE SCALE GENOMIC DNA]</scope>
    <source>
        <strain evidence="1 2">NCTC13294</strain>
    </source>
</reference>
<organism evidence="1 2">
    <name type="scientific">Cardiobacterium valvarum</name>
    <dbReference type="NCBI Taxonomy" id="194702"/>
    <lineage>
        <taxon>Bacteria</taxon>
        <taxon>Pseudomonadati</taxon>
        <taxon>Pseudomonadota</taxon>
        <taxon>Gammaproteobacteria</taxon>
        <taxon>Cardiobacteriales</taxon>
        <taxon>Cardiobacteriaceae</taxon>
        <taxon>Cardiobacterium</taxon>
    </lineage>
</organism>
<dbReference type="EMBL" id="UFUW01000001">
    <property type="protein sequence ID" value="SUX24812.1"/>
    <property type="molecule type" value="Genomic_DNA"/>
</dbReference>
<name>A0A381ECX5_9GAMM</name>
<keyword evidence="2" id="KW-1185">Reference proteome</keyword>
<dbReference type="Proteomes" id="UP000254572">
    <property type="component" value="Unassembled WGS sequence"/>
</dbReference>